<protein>
    <submittedName>
        <fullName evidence="1">Uncharacterized protein</fullName>
    </submittedName>
</protein>
<evidence type="ECO:0000313" key="1">
    <source>
        <dbReference type="EMBL" id="CAB9526083.1"/>
    </source>
</evidence>
<dbReference type="AlphaFoldDB" id="A0A9N8EST3"/>
<organism evidence="1 2">
    <name type="scientific">Seminavis robusta</name>
    <dbReference type="NCBI Taxonomy" id="568900"/>
    <lineage>
        <taxon>Eukaryota</taxon>
        <taxon>Sar</taxon>
        <taxon>Stramenopiles</taxon>
        <taxon>Ochrophyta</taxon>
        <taxon>Bacillariophyta</taxon>
        <taxon>Bacillariophyceae</taxon>
        <taxon>Bacillariophycidae</taxon>
        <taxon>Naviculales</taxon>
        <taxon>Naviculaceae</taxon>
        <taxon>Seminavis</taxon>
    </lineage>
</organism>
<accession>A0A9N8EST3</accession>
<gene>
    <name evidence="1" type="ORF">SEMRO_1774_G296760.1</name>
</gene>
<dbReference type="EMBL" id="CAICTM010001772">
    <property type="protein sequence ID" value="CAB9526083.1"/>
    <property type="molecule type" value="Genomic_DNA"/>
</dbReference>
<reference evidence="1" key="1">
    <citation type="submission" date="2020-06" db="EMBL/GenBank/DDBJ databases">
        <authorList>
            <consortium name="Plant Systems Biology data submission"/>
        </authorList>
    </citation>
    <scope>NUCLEOTIDE SEQUENCE</scope>
    <source>
        <strain evidence="1">D6</strain>
    </source>
</reference>
<keyword evidence="2" id="KW-1185">Reference proteome</keyword>
<evidence type="ECO:0000313" key="2">
    <source>
        <dbReference type="Proteomes" id="UP001153069"/>
    </source>
</evidence>
<sequence>MSGLSLKAYIEDMRKIWSQLELLQQAFCNLNVVPGLQMALNLSSPLHEEFPMTWDALLKGGYFPDSMDLASLTEGQPPQALLFKFSAFERCILRDLKGLRDCMKKVSPRFPGNHFMNLFFDVIEGMAGVALFLHRNKRKYKAQTQQAMKRLQAAAKDGSSDACIFHQLLEAIMSTVAWPRVSAANVKKRFDAAVVSSGACCLYNEWGAHKKVKLMQNSYDFIQVKSSAHSYALRGRSRISDSSRRGSFRDLLEKEIATCVVEGE</sequence>
<proteinExistence type="predicted"/>
<name>A0A9N8EST3_9STRA</name>
<comment type="caution">
    <text evidence="1">The sequence shown here is derived from an EMBL/GenBank/DDBJ whole genome shotgun (WGS) entry which is preliminary data.</text>
</comment>
<dbReference type="Proteomes" id="UP001153069">
    <property type="component" value="Unassembled WGS sequence"/>
</dbReference>